<dbReference type="EMBL" id="JBEHCU010003130">
    <property type="protein sequence ID" value="KAL1402342.1"/>
    <property type="molecule type" value="Genomic_DNA"/>
</dbReference>
<accession>A0ABD1DRG1</accession>
<comment type="caution">
    <text evidence="2">The sequence shown here is derived from an EMBL/GenBank/DDBJ whole genome shotgun (WGS) entry which is preliminary data.</text>
</comment>
<evidence type="ECO:0000313" key="2">
    <source>
        <dbReference type="EMBL" id="KAL1402342.1"/>
    </source>
</evidence>
<gene>
    <name evidence="2" type="ORF">pipiens_006133</name>
</gene>
<name>A0ABD1DRG1_CULPP</name>
<keyword evidence="1" id="KW-0732">Signal</keyword>
<dbReference type="Proteomes" id="UP001562425">
    <property type="component" value="Unassembled WGS sequence"/>
</dbReference>
<proteinExistence type="predicted"/>
<reference evidence="2 3" key="1">
    <citation type="submission" date="2024-05" db="EMBL/GenBank/DDBJ databases">
        <title>Culex pipiens pipiens assembly and annotation.</title>
        <authorList>
            <person name="Alout H."/>
            <person name="Durand T."/>
        </authorList>
    </citation>
    <scope>NUCLEOTIDE SEQUENCE [LARGE SCALE GENOMIC DNA]</scope>
    <source>
        <strain evidence="2">HA-2024</strain>
        <tissue evidence="2">Whole body</tissue>
    </source>
</reference>
<evidence type="ECO:0000313" key="3">
    <source>
        <dbReference type="Proteomes" id="UP001562425"/>
    </source>
</evidence>
<keyword evidence="3" id="KW-1185">Reference proteome</keyword>
<organism evidence="2 3">
    <name type="scientific">Culex pipiens pipiens</name>
    <name type="common">Northern house mosquito</name>
    <dbReference type="NCBI Taxonomy" id="38569"/>
    <lineage>
        <taxon>Eukaryota</taxon>
        <taxon>Metazoa</taxon>
        <taxon>Ecdysozoa</taxon>
        <taxon>Arthropoda</taxon>
        <taxon>Hexapoda</taxon>
        <taxon>Insecta</taxon>
        <taxon>Pterygota</taxon>
        <taxon>Neoptera</taxon>
        <taxon>Endopterygota</taxon>
        <taxon>Diptera</taxon>
        <taxon>Nematocera</taxon>
        <taxon>Culicoidea</taxon>
        <taxon>Culicidae</taxon>
        <taxon>Culicinae</taxon>
        <taxon>Culicini</taxon>
        <taxon>Culex</taxon>
        <taxon>Culex</taxon>
    </lineage>
</organism>
<sequence>MCPKNRYLLAVALLLLGLGAVLGLNPVTAPALSSFVGAKPPAGTLCYLTTVRKGTSSPVTIANPTPPTVVAYVQTAADRFSKVSYRMLLVNGVLPAAPASVPIILTTLGGKSVFPYNIVVEYWCA</sequence>
<feature type="signal peptide" evidence="1">
    <location>
        <begin position="1"/>
        <end position="23"/>
    </location>
</feature>
<protein>
    <submittedName>
        <fullName evidence="2">Uncharacterized protein</fullName>
    </submittedName>
</protein>
<dbReference type="AlphaFoldDB" id="A0ABD1DRG1"/>
<evidence type="ECO:0000256" key="1">
    <source>
        <dbReference type="SAM" id="SignalP"/>
    </source>
</evidence>
<feature type="chain" id="PRO_5044780967" evidence="1">
    <location>
        <begin position="24"/>
        <end position="125"/>
    </location>
</feature>